<keyword evidence="3" id="KW-1185">Reference proteome</keyword>
<dbReference type="PANTHER" id="PTHR43884">
    <property type="entry name" value="ACYL-COA DEHYDROGENASE"/>
    <property type="match status" value="1"/>
</dbReference>
<organism evidence="2 3">
    <name type="scientific">Teladorsagia circumcincta</name>
    <name type="common">Brown stomach worm</name>
    <name type="synonym">Ostertagia circumcincta</name>
    <dbReference type="NCBI Taxonomy" id="45464"/>
    <lineage>
        <taxon>Eukaryota</taxon>
        <taxon>Metazoa</taxon>
        <taxon>Ecdysozoa</taxon>
        <taxon>Nematoda</taxon>
        <taxon>Chromadorea</taxon>
        <taxon>Rhabditida</taxon>
        <taxon>Rhabditina</taxon>
        <taxon>Rhabditomorpha</taxon>
        <taxon>Strongyloidea</taxon>
        <taxon>Trichostrongylidae</taxon>
        <taxon>Teladorsagia</taxon>
    </lineage>
</organism>
<feature type="non-terminal residue" evidence="2">
    <location>
        <position position="1"/>
    </location>
</feature>
<accession>A0A2G9TEA6</accession>
<dbReference type="EMBL" id="KZ378700">
    <property type="protein sequence ID" value="PIO56306.1"/>
    <property type="molecule type" value="Genomic_DNA"/>
</dbReference>
<feature type="non-terminal residue" evidence="2">
    <location>
        <position position="133"/>
    </location>
</feature>
<reference evidence="2 3" key="1">
    <citation type="submission" date="2015-09" db="EMBL/GenBank/DDBJ databases">
        <title>Draft genome of the parasitic nematode Teladorsagia circumcincta isolate WARC Sus (inbred).</title>
        <authorList>
            <person name="Mitreva M."/>
        </authorList>
    </citation>
    <scope>NUCLEOTIDE SEQUENCE [LARGE SCALE GENOMIC DNA]</scope>
    <source>
        <strain evidence="2 3">S</strain>
    </source>
</reference>
<protein>
    <recommendedName>
        <fullName evidence="1">Acyl-CoA dehydrogenase/oxidase N-terminal domain-containing protein</fullName>
    </recommendedName>
</protein>
<dbReference type="Proteomes" id="UP000230423">
    <property type="component" value="Unassembled WGS sequence"/>
</dbReference>
<dbReference type="PANTHER" id="PTHR43884:SF9">
    <property type="entry name" value="COMPLEX I ASSEMBLY FACTOR ACAD9, MITOCHONDRIAL"/>
    <property type="match status" value="1"/>
</dbReference>
<evidence type="ECO:0000313" key="3">
    <source>
        <dbReference type="Proteomes" id="UP000230423"/>
    </source>
</evidence>
<gene>
    <name evidence="2" type="ORF">TELCIR_22295</name>
</gene>
<dbReference type="GO" id="GO:0050660">
    <property type="term" value="F:flavin adenine dinucleotide binding"/>
    <property type="evidence" value="ECO:0007669"/>
    <property type="project" value="InterPro"/>
</dbReference>
<dbReference type="InterPro" id="IPR009100">
    <property type="entry name" value="AcylCoA_DH/oxidase_NM_dom_sf"/>
</dbReference>
<dbReference type="InterPro" id="IPR037069">
    <property type="entry name" value="AcylCoA_DH/ox_N_sf"/>
</dbReference>
<evidence type="ECO:0000259" key="1">
    <source>
        <dbReference type="Pfam" id="PF02771"/>
    </source>
</evidence>
<feature type="domain" description="Acyl-CoA dehydrogenase/oxidase N-terminal" evidence="1">
    <location>
        <begin position="50"/>
        <end position="122"/>
    </location>
</feature>
<dbReference type="GO" id="GO:0003995">
    <property type="term" value="F:acyl-CoA dehydrogenase activity"/>
    <property type="evidence" value="ECO:0007669"/>
    <property type="project" value="TreeGrafter"/>
</dbReference>
<evidence type="ECO:0000313" key="2">
    <source>
        <dbReference type="EMBL" id="PIO56306.1"/>
    </source>
</evidence>
<dbReference type="Gene3D" id="1.10.540.10">
    <property type="entry name" value="Acyl-CoA dehydrogenase/oxidase, N-terminal domain"/>
    <property type="match status" value="1"/>
</dbReference>
<dbReference type="OrthoDB" id="5851936at2759"/>
<dbReference type="SUPFAM" id="SSF56645">
    <property type="entry name" value="Acyl-CoA dehydrogenase NM domain-like"/>
    <property type="match status" value="1"/>
</dbReference>
<sequence>DFMIYPEYTDSDDVKTIQGFSEVLKKTLSLTVDHGELEKLSSLTDAVKGALNDSAVFAALAPSEYGGLGLGYKDRVKIFEELSLDWNIYANVAAVNALTNMLLLYGSEELKEKYFPLITSGKCRPVVAFVDNS</sequence>
<dbReference type="AlphaFoldDB" id="A0A2G9TEA6"/>
<dbReference type="Pfam" id="PF02771">
    <property type="entry name" value="Acyl-CoA_dh_N"/>
    <property type="match status" value="1"/>
</dbReference>
<dbReference type="InterPro" id="IPR013786">
    <property type="entry name" value="AcylCoA_DH/ox_N"/>
</dbReference>
<proteinExistence type="predicted"/>
<name>A0A2G9TEA6_TELCI</name>